<dbReference type="AlphaFoldDB" id="A0A252F725"/>
<name>A0A252F725_9FIRM</name>
<keyword evidence="3" id="KW-1185">Reference proteome</keyword>
<accession>A0A252F725</accession>
<evidence type="ECO:0000313" key="3">
    <source>
        <dbReference type="Proteomes" id="UP000194903"/>
    </source>
</evidence>
<evidence type="ECO:0000256" key="1">
    <source>
        <dbReference type="SAM" id="MobiDB-lite"/>
    </source>
</evidence>
<dbReference type="Proteomes" id="UP000194903">
    <property type="component" value="Unassembled WGS sequence"/>
</dbReference>
<comment type="caution">
    <text evidence="2">The sequence shown here is derived from an EMBL/GenBank/DDBJ whole genome shotgun (WGS) entry which is preliminary data.</text>
</comment>
<proteinExistence type="predicted"/>
<protein>
    <submittedName>
        <fullName evidence="2">Uncharacterized protein</fullName>
    </submittedName>
</protein>
<organism evidence="2 3">
    <name type="scientific">Butyricicoccus porcorum</name>
    <dbReference type="NCBI Taxonomy" id="1945634"/>
    <lineage>
        <taxon>Bacteria</taxon>
        <taxon>Bacillati</taxon>
        <taxon>Bacillota</taxon>
        <taxon>Clostridia</taxon>
        <taxon>Eubacteriales</taxon>
        <taxon>Butyricicoccaceae</taxon>
        <taxon>Butyricicoccus</taxon>
    </lineage>
</organism>
<dbReference type="EMBL" id="NHOC01000002">
    <property type="protein sequence ID" value="OUM21573.1"/>
    <property type="molecule type" value="Genomic_DNA"/>
</dbReference>
<gene>
    <name evidence="2" type="ORF">CBW42_03140</name>
</gene>
<feature type="region of interest" description="Disordered" evidence="1">
    <location>
        <begin position="101"/>
        <end position="131"/>
    </location>
</feature>
<sequence length="131" mass="14703">MVDPGCRCGCCCELNKVPESIGCLFGDDIILDTDVKKLYVTLGQFSIIRLERDIQLLMPAYDICMPAKDCSCTGDDGSCGRAEDPCDMFERFDFPVEEFFPPRRENADSGGRNGRQPEYDDCRCERPPHCG</sequence>
<feature type="compositionally biased region" description="Basic and acidic residues" evidence="1">
    <location>
        <begin position="115"/>
        <end position="131"/>
    </location>
</feature>
<dbReference type="RefSeq" id="WP_087017651.1">
    <property type="nucleotide sequence ID" value="NZ_CP178353.1"/>
</dbReference>
<dbReference type="OrthoDB" id="1733421at2"/>
<reference evidence="2 3" key="1">
    <citation type="submission" date="2017-05" db="EMBL/GenBank/DDBJ databases">
        <title>Butyricicoccus porcorum sp. nov. a butyrate-producing bacterium from the swine intestinal tract.</title>
        <authorList>
            <person name="Trachsel J."/>
            <person name="Humphrey S."/>
            <person name="Allen H.K."/>
        </authorList>
    </citation>
    <scope>NUCLEOTIDE SEQUENCE [LARGE SCALE GENOMIC DNA]</scope>
    <source>
        <strain evidence="2">BB10</strain>
    </source>
</reference>
<evidence type="ECO:0000313" key="2">
    <source>
        <dbReference type="EMBL" id="OUM21573.1"/>
    </source>
</evidence>